<dbReference type="KEGG" id="vg:5176728"/>
<accession>Q2Z0Q9</accession>
<dbReference type="RefSeq" id="YP_418205.1">
    <property type="nucleotide sequence ID" value="NC_007623.1"/>
</dbReference>
<reference evidence="1 2" key="3">
    <citation type="journal article" date="2004" name="Bioinformatics">
        <title>PHIRE, a deterministic approach to reveal regulatory elements in bacteriophage genomes.</title>
        <authorList>
            <person name="Lavigne R."/>
            <person name="Sun W.D."/>
            <person name="Volckaert G."/>
        </authorList>
    </citation>
    <scope>NUCLEOTIDE SEQUENCE [LARGE SCALE GENOMIC DNA]</scope>
</reference>
<dbReference type="GeneID" id="5176728"/>
<evidence type="ECO:0000313" key="2">
    <source>
        <dbReference type="Proteomes" id="UP000001239"/>
    </source>
</evidence>
<reference evidence="1 2" key="1">
    <citation type="journal article" date="2002" name="Genetika">
        <title>Phenogenetic characterization of a group of giant Phi KZ-like bacteriophages of Pseudomonas aeruginosa].</title>
        <authorList>
            <person name="Burkal'tseva M.V."/>
            <person name="Krylov V.N."/>
            <person name="Pleteneva E.A."/>
            <person name="Shaburova O.V."/>
            <person name="Krylov S.V."/>
            <person name="Volckaert G."/>
            <person name="Sykilinda N.N."/>
            <person name="Kurochkina L.P."/>
            <person name="Mesyanzhinov V.V."/>
        </authorList>
    </citation>
    <scope>NUCLEOTIDE SEQUENCE [LARGE SCALE GENOMIC DNA]</scope>
</reference>
<evidence type="ECO:0000313" key="1">
    <source>
        <dbReference type="EMBL" id="CAG27266.1"/>
    </source>
</evidence>
<dbReference type="Proteomes" id="UP000001239">
    <property type="component" value="Segment"/>
</dbReference>
<sequence>MEHSFTSKDFIERIKNPQLLSVLGAEKLSVGESVGLFFSEFGASIDRRLAAFEKSVITLDVEKFRKTIQRKEILFVKNAGLPVIVPETYTPGLGNMMAYTQFVATDGVYLVSSMKTEAIRLYDWLKQLIKTGRPETRFRWTITNFDTVLDRSEQFLKGLPSNPHRKTCTLGEVYVNFEELYNVLETYNVSAKLLGARDVEMASRELSRVYELGQLLVEKIKTNDLVVDEKILTEVELVVNRFVEFTDICGAMMTLLNELAAVFRDQTETIVTKAK</sequence>
<keyword evidence="2" id="KW-1185">Reference proteome</keyword>
<dbReference type="OrthoDB" id="12164at10239"/>
<organism evidence="1 2">
    <name type="scientific">Pseudomonas phage EL</name>
    <dbReference type="NCBI Taxonomy" id="273133"/>
    <lineage>
        <taxon>Viruses</taxon>
        <taxon>Duplodnaviria</taxon>
        <taxon>Heunggongvirae</taxon>
        <taxon>Uroviricota</taxon>
        <taxon>Caudoviricetes</taxon>
        <taxon>Chimalliviridae</taxon>
        <taxon>Elvirus</taxon>
        <taxon>Elvirus EL</taxon>
    </lineage>
</organism>
<name>Q2Z0Q9_9CAUD</name>
<proteinExistence type="predicted"/>
<protein>
    <submittedName>
        <fullName evidence="1">Uncharacterized protein</fullName>
    </submittedName>
</protein>
<reference evidence="1 2" key="2">
    <citation type="journal article" date="2003" name="Res. Microbiol.">
        <title>Myoviridae bacteriophages of Pseudomonas aeruginosa: a long and complex evolutionary pathway.</title>
        <authorList>
            <person name="Krylov V.N."/>
            <person name="Pleteneva E.A."/>
            <person name="Bourkalsteva M.V."/>
            <person name="Shaburova O.V."/>
            <person name="Volckaert G."/>
            <person name="Sykilinda N.N."/>
            <person name="Kurochkina L.P."/>
            <person name="Mesyanzhinov V.V."/>
        </authorList>
    </citation>
    <scope>NUCLEOTIDE SEQUENCE [LARGE SCALE GENOMIC DNA]</scope>
</reference>
<reference evidence="1 2" key="4">
    <citation type="journal article" date="2005" name="J. Mol. Biol.">
        <title>Genome comparison of Pseudomonas aeruginosa large phages.</title>
        <authorList>
            <person name="Hertveldt K."/>
            <person name="Lavigne R."/>
            <person name="Pleteneva E."/>
            <person name="Sernova N."/>
            <person name="Kurochkina L."/>
            <person name="Korchevskii R."/>
            <person name="Robben J."/>
            <person name="Mesyanzhinov V."/>
            <person name="Krylov V.N."/>
            <person name="Volckaert G."/>
        </authorList>
    </citation>
    <scope>NUCLEOTIDE SEQUENCE</scope>
</reference>
<dbReference type="EMBL" id="AJ697969">
    <property type="protein sequence ID" value="CAG27266.1"/>
    <property type="molecule type" value="Genomic_DNA"/>
</dbReference>